<name>A0AAJ0HUX2_9PEZI</name>
<keyword evidence="1" id="KW-0812">Transmembrane</keyword>
<gene>
    <name evidence="2" type="ORF">B0T25DRAFT_526392</name>
</gene>
<keyword evidence="3" id="KW-1185">Reference proteome</keyword>
<evidence type="ECO:0000313" key="2">
    <source>
        <dbReference type="EMBL" id="KAK3363132.1"/>
    </source>
</evidence>
<accession>A0AAJ0HUX2</accession>
<keyword evidence="1" id="KW-1133">Transmembrane helix</keyword>
<dbReference type="EMBL" id="JAUIQD010000001">
    <property type="protein sequence ID" value="KAK3363132.1"/>
    <property type="molecule type" value="Genomic_DNA"/>
</dbReference>
<feature type="transmembrane region" description="Helical" evidence="1">
    <location>
        <begin position="38"/>
        <end position="60"/>
    </location>
</feature>
<dbReference type="Proteomes" id="UP001275084">
    <property type="component" value="Unassembled WGS sequence"/>
</dbReference>
<protein>
    <submittedName>
        <fullName evidence="2">Uncharacterized protein</fullName>
    </submittedName>
</protein>
<evidence type="ECO:0000313" key="3">
    <source>
        <dbReference type="Proteomes" id="UP001275084"/>
    </source>
</evidence>
<keyword evidence="1" id="KW-0472">Membrane</keyword>
<feature type="transmembrane region" description="Helical" evidence="1">
    <location>
        <begin position="6"/>
        <end position="26"/>
    </location>
</feature>
<reference evidence="2" key="2">
    <citation type="submission" date="2023-06" db="EMBL/GenBank/DDBJ databases">
        <authorList>
            <consortium name="Lawrence Berkeley National Laboratory"/>
            <person name="Haridas S."/>
            <person name="Hensen N."/>
            <person name="Bonometti L."/>
            <person name="Westerberg I."/>
            <person name="Brannstrom I.O."/>
            <person name="Guillou S."/>
            <person name="Cros-Aarteil S."/>
            <person name="Calhoun S."/>
            <person name="Kuo A."/>
            <person name="Mondo S."/>
            <person name="Pangilinan J."/>
            <person name="Riley R."/>
            <person name="Labutti K."/>
            <person name="Andreopoulos B."/>
            <person name="Lipzen A."/>
            <person name="Chen C."/>
            <person name="Yanf M."/>
            <person name="Daum C."/>
            <person name="Ng V."/>
            <person name="Clum A."/>
            <person name="Steindorff A."/>
            <person name="Ohm R."/>
            <person name="Martin F."/>
            <person name="Silar P."/>
            <person name="Natvig D."/>
            <person name="Lalanne C."/>
            <person name="Gautier V."/>
            <person name="Ament-Velasquez S.L."/>
            <person name="Kruys A."/>
            <person name="Hutchinson M.I."/>
            <person name="Powell A.J."/>
            <person name="Barry K."/>
            <person name="Miller A.N."/>
            <person name="Grigoriev I.V."/>
            <person name="Debuchy R."/>
            <person name="Gladieux P."/>
            <person name="Thoren M.H."/>
            <person name="Johannesson H."/>
        </authorList>
    </citation>
    <scope>NUCLEOTIDE SEQUENCE</scope>
    <source>
        <strain evidence="2">CBS 955.72</strain>
    </source>
</reference>
<organism evidence="2 3">
    <name type="scientific">Lasiosphaeria hispida</name>
    <dbReference type="NCBI Taxonomy" id="260671"/>
    <lineage>
        <taxon>Eukaryota</taxon>
        <taxon>Fungi</taxon>
        <taxon>Dikarya</taxon>
        <taxon>Ascomycota</taxon>
        <taxon>Pezizomycotina</taxon>
        <taxon>Sordariomycetes</taxon>
        <taxon>Sordariomycetidae</taxon>
        <taxon>Sordariales</taxon>
        <taxon>Lasiosphaeriaceae</taxon>
        <taxon>Lasiosphaeria</taxon>
    </lineage>
</organism>
<comment type="caution">
    <text evidence="2">The sequence shown here is derived from an EMBL/GenBank/DDBJ whole genome shotgun (WGS) entry which is preliminary data.</text>
</comment>
<reference evidence="2" key="1">
    <citation type="journal article" date="2023" name="Mol. Phylogenet. Evol.">
        <title>Genome-scale phylogeny and comparative genomics of the fungal order Sordariales.</title>
        <authorList>
            <person name="Hensen N."/>
            <person name="Bonometti L."/>
            <person name="Westerberg I."/>
            <person name="Brannstrom I.O."/>
            <person name="Guillou S."/>
            <person name="Cros-Aarteil S."/>
            <person name="Calhoun S."/>
            <person name="Haridas S."/>
            <person name="Kuo A."/>
            <person name="Mondo S."/>
            <person name="Pangilinan J."/>
            <person name="Riley R."/>
            <person name="LaButti K."/>
            <person name="Andreopoulos B."/>
            <person name="Lipzen A."/>
            <person name="Chen C."/>
            <person name="Yan M."/>
            <person name="Daum C."/>
            <person name="Ng V."/>
            <person name="Clum A."/>
            <person name="Steindorff A."/>
            <person name="Ohm R.A."/>
            <person name="Martin F."/>
            <person name="Silar P."/>
            <person name="Natvig D.O."/>
            <person name="Lalanne C."/>
            <person name="Gautier V."/>
            <person name="Ament-Velasquez S.L."/>
            <person name="Kruys A."/>
            <person name="Hutchinson M.I."/>
            <person name="Powell A.J."/>
            <person name="Barry K."/>
            <person name="Miller A.N."/>
            <person name="Grigoriev I.V."/>
            <person name="Debuchy R."/>
            <person name="Gladieux P."/>
            <person name="Hiltunen Thoren M."/>
            <person name="Johannesson H."/>
        </authorList>
    </citation>
    <scope>NUCLEOTIDE SEQUENCE</scope>
    <source>
        <strain evidence="2">CBS 955.72</strain>
    </source>
</reference>
<dbReference type="AlphaFoldDB" id="A0AAJ0HUX2"/>
<evidence type="ECO:0000256" key="1">
    <source>
        <dbReference type="SAM" id="Phobius"/>
    </source>
</evidence>
<feature type="transmembrane region" description="Helical" evidence="1">
    <location>
        <begin position="72"/>
        <end position="90"/>
    </location>
</feature>
<proteinExistence type="predicted"/>
<sequence length="162" mass="18572">MANVFLLVANIFLHVSCIFILVGVHFHHEVSTFVVRVFLHIICVFQCMCFLYCWCVLWYWCVFGYQCVFGYRYVFSCWYVFGCHCLFLGAQAQRVTPAKAEEGARLVHVDHVDLLTSGTGLIEPRRVVYDFRLEAGILVLVELYKETGILGENNSGLVSRVS</sequence>